<name>A0AAD9K868_9ANNE</name>
<dbReference type="AlphaFoldDB" id="A0AAD9K868"/>
<dbReference type="InterPro" id="IPR000884">
    <property type="entry name" value="TSP1_rpt"/>
</dbReference>
<dbReference type="Proteomes" id="UP001208570">
    <property type="component" value="Unassembled WGS sequence"/>
</dbReference>
<sequence length="329" mass="36816">MAVLVTDGDSSVLETTYQAQLLRDKGVSILVIGVGDDINQDLLHTISNTDDNLLIISDFYKLSDETNFVIKRFRFDTEEPIYGSWSKYGSCSKSCGYGIQIRYRSCLKSGCSDHLTETRCCKIKSCPEKPEKRYQGLITELSDLSEDEQHLKHIHILVKGHINSISHIVFRNDDLEIANGYPKIISPIIVQVKWLASVSSSEVADICRLEEDNVLPDYDISDEYLEEALTDIGHELSKITGAQINIKFILPTKTQNTLPSSTQDVIIVVASVSSACVMATILLVVIILVMKYRNGSKSTTDKKTSVDDEYKYDNKTEIAKIDVDGYVQI</sequence>
<feature type="domain" description="VWFA" evidence="2">
    <location>
        <begin position="1"/>
        <end position="73"/>
    </location>
</feature>
<evidence type="ECO:0000313" key="4">
    <source>
        <dbReference type="Proteomes" id="UP001208570"/>
    </source>
</evidence>
<reference evidence="3" key="1">
    <citation type="journal article" date="2023" name="Mol. Biol. Evol.">
        <title>Third-Generation Sequencing Reveals the Adaptive Role of the Epigenome in Three Deep-Sea Polychaetes.</title>
        <authorList>
            <person name="Perez M."/>
            <person name="Aroh O."/>
            <person name="Sun Y."/>
            <person name="Lan Y."/>
            <person name="Juniper S.K."/>
            <person name="Young C.R."/>
            <person name="Angers B."/>
            <person name="Qian P.Y."/>
        </authorList>
    </citation>
    <scope>NUCLEOTIDE SEQUENCE</scope>
    <source>
        <strain evidence="3">P08H-3</strain>
    </source>
</reference>
<keyword evidence="1" id="KW-0812">Transmembrane</keyword>
<dbReference type="Gene3D" id="3.40.50.410">
    <property type="entry name" value="von Willebrand factor, type A domain"/>
    <property type="match status" value="1"/>
</dbReference>
<feature type="transmembrane region" description="Helical" evidence="1">
    <location>
        <begin position="265"/>
        <end position="289"/>
    </location>
</feature>
<dbReference type="EMBL" id="JAODUP010000038">
    <property type="protein sequence ID" value="KAK2166502.1"/>
    <property type="molecule type" value="Genomic_DNA"/>
</dbReference>
<dbReference type="SUPFAM" id="SSF82895">
    <property type="entry name" value="TSP-1 type 1 repeat"/>
    <property type="match status" value="1"/>
</dbReference>
<protein>
    <recommendedName>
        <fullName evidence="2">VWFA domain-containing protein</fullName>
    </recommendedName>
</protein>
<evidence type="ECO:0000256" key="1">
    <source>
        <dbReference type="SAM" id="Phobius"/>
    </source>
</evidence>
<dbReference type="InterPro" id="IPR036383">
    <property type="entry name" value="TSP1_rpt_sf"/>
</dbReference>
<proteinExistence type="predicted"/>
<evidence type="ECO:0000313" key="3">
    <source>
        <dbReference type="EMBL" id="KAK2166502.1"/>
    </source>
</evidence>
<dbReference type="PROSITE" id="PS50234">
    <property type="entry name" value="VWFA"/>
    <property type="match status" value="1"/>
</dbReference>
<evidence type="ECO:0000259" key="2">
    <source>
        <dbReference type="PROSITE" id="PS50234"/>
    </source>
</evidence>
<dbReference type="SUPFAM" id="SSF53300">
    <property type="entry name" value="vWA-like"/>
    <property type="match status" value="1"/>
</dbReference>
<gene>
    <name evidence="3" type="ORF">LSH36_38g01043</name>
</gene>
<dbReference type="InterPro" id="IPR036465">
    <property type="entry name" value="vWFA_dom_sf"/>
</dbReference>
<keyword evidence="1" id="KW-0472">Membrane</keyword>
<dbReference type="Gene3D" id="2.20.100.10">
    <property type="entry name" value="Thrombospondin type-1 (TSP1) repeat"/>
    <property type="match status" value="1"/>
</dbReference>
<comment type="caution">
    <text evidence="3">The sequence shown here is derived from an EMBL/GenBank/DDBJ whole genome shotgun (WGS) entry which is preliminary data.</text>
</comment>
<organism evidence="3 4">
    <name type="scientific">Paralvinella palmiformis</name>
    <dbReference type="NCBI Taxonomy" id="53620"/>
    <lineage>
        <taxon>Eukaryota</taxon>
        <taxon>Metazoa</taxon>
        <taxon>Spiralia</taxon>
        <taxon>Lophotrochozoa</taxon>
        <taxon>Annelida</taxon>
        <taxon>Polychaeta</taxon>
        <taxon>Sedentaria</taxon>
        <taxon>Canalipalpata</taxon>
        <taxon>Terebellida</taxon>
        <taxon>Terebelliformia</taxon>
        <taxon>Alvinellidae</taxon>
        <taxon>Paralvinella</taxon>
    </lineage>
</organism>
<dbReference type="Pfam" id="PF00092">
    <property type="entry name" value="VWA"/>
    <property type="match status" value="1"/>
</dbReference>
<accession>A0AAD9K868</accession>
<keyword evidence="4" id="KW-1185">Reference proteome</keyword>
<keyword evidence="1" id="KW-1133">Transmembrane helix</keyword>
<dbReference type="InterPro" id="IPR002035">
    <property type="entry name" value="VWF_A"/>
</dbReference>
<dbReference type="Pfam" id="PF00090">
    <property type="entry name" value="TSP_1"/>
    <property type="match status" value="1"/>
</dbReference>
<dbReference type="PROSITE" id="PS50092">
    <property type="entry name" value="TSP1"/>
    <property type="match status" value="1"/>
</dbReference>
<dbReference type="SMART" id="SM00209">
    <property type="entry name" value="TSP1"/>
    <property type="match status" value="1"/>
</dbReference>